<dbReference type="Proteomes" id="UP001500713">
    <property type="component" value="Unassembled WGS sequence"/>
</dbReference>
<proteinExistence type="predicted"/>
<dbReference type="PROSITE" id="PS51257">
    <property type="entry name" value="PROKAR_LIPOPROTEIN"/>
    <property type="match status" value="1"/>
</dbReference>
<sequence length="228" mass="24946">MKSSPRFPSLHIALLSSCLLITPPALAQTPLKRALAAPKSGPAYSYDISYVTREMNAAGRINPSRPAGQRVKVSRPAKSTWTDEFKKAIKEIENGRYKGFWCSEMAKSIPASARLISQTATTATYAFRPLPDPDEKGSKKFVKHLNGRVTVDKKSPAILTYSLTAPKSFKPSIVARINKFDLQTSCARAPDGRTYVKSSKITVAGSALGKSFNEKTTRTHSGLRQVSR</sequence>
<accession>A0ABN1ALU4</accession>
<dbReference type="EMBL" id="BAAAEM010000003">
    <property type="protein sequence ID" value="GAA0479704.1"/>
    <property type="molecule type" value="Genomic_DNA"/>
</dbReference>
<feature type="signal peptide" evidence="1">
    <location>
        <begin position="1"/>
        <end position="27"/>
    </location>
</feature>
<evidence type="ECO:0000313" key="3">
    <source>
        <dbReference type="Proteomes" id="UP001500713"/>
    </source>
</evidence>
<gene>
    <name evidence="2" type="ORF">GCM10009096_22080</name>
</gene>
<organism evidence="2 3">
    <name type="scientific">Parasphingorhabdus litoris</name>
    <dbReference type="NCBI Taxonomy" id="394733"/>
    <lineage>
        <taxon>Bacteria</taxon>
        <taxon>Pseudomonadati</taxon>
        <taxon>Pseudomonadota</taxon>
        <taxon>Alphaproteobacteria</taxon>
        <taxon>Sphingomonadales</taxon>
        <taxon>Sphingomonadaceae</taxon>
        <taxon>Parasphingorhabdus</taxon>
    </lineage>
</organism>
<dbReference type="RefSeq" id="WP_229953726.1">
    <property type="nucleotide sequence ID" value="NZ_BAAAEM010000003.1"/>
</dbReference>
<protein>
    <submittedName>
        <fullName evidence="2">Uncharacterized protein</fullName>
    </submittedName>
</protein>
<evidence type="ECO:0000313" key="2">
    <source>
        <dbReference type="EMBL" id="GAA0479704.1"/>
    </source>
</evidence>
<reference evidence="2 3" key="1">
    <citation type="journal article" date="2019" name="Int. J. Syst. Evol. Microbiol.">
        <title>The Global Catalogue of Microorganisms (GCM) 10K type strain sequencing project: providing services to taxonomists for standard genome sequencing and annotation.</title>
        <authorList>
            <consortium name="The Broad Institute Genomics Platform"/>
            <consortium name="The Broad Institute Genome Sequencing Center for Infectious Disease"/>
            <person name="Wu L."/>
            <person name="Ma J."/>
        </authorList>
    </citation>
    <scope>NUCLEOTIDE SEQUENCE [LARGE SCALE GENOMIC DNA]</scope>
    <source>
        <strain evidence="2 3">JCM 14162</strain>
    </source>
</reference>
<keyword evidence="3" id="KW-1185">Reference proteome</keyword>
<name>A0ABN1ALU4_9SPHN</name>
<evidence type="ECO:0000256" key="1">
    <source>
        <dbReference type="SAM" id="SignalP"/>
    </source>
</evidence>
<keyword evidence="1" id="KW-0732">Signal</keyword>
<feature type="chain" id="PRO_5046725870" evidence="1">
    <location>
        <begin position="28"/>
        <end position="228"/>
    </location>
</feature>
<comment type="caution">
    <text evidence="2">The sequence shown here is derived from an EMBL/GenBank/DDBJ whole genome shotgun (WGS) entry which is preliminary data.</text>
</comment>